<reference evidence="1" key="1">
    <citation type="journal article" date="2014" name="Front. Microbiol.">
        <title>High frequency of phylogenetically diverse reductive dehalogenase-homologous genes in deep subseafloor sedimentary metagenomes.</title>
        <authorList>
            <person name="Kawai M."/>
            <person name="Futagami T."/>
            <person name="Toyoda A."/>
            <person name="Takaki Y."/>
            <person name="Nishi S."/>
            <person name="Hori S."/>
            <person name="Arai W."/>
            <person name="Tsubouchi T."/>
            <person name="Morono Y."/>
            <person name="Uchiyama I."/>
            <person name="Ito T."/>
            <person name="Fujiyama A."/>
            <person name="Inagaki F."/>
            <person name="Takami H."/>
        </authorList>
    </citation>
    <scope>NUCLEOTIDE SEQUENCE</scope>
    <source>
        <strain evidence="1">Expedition CK06-06</strain>
    </source>
</reference>
<name>X0UN83_9ZZZZ</name>
<comment type="caution">
    <text evidence="1">The sequence shown here is derived from an EMBL/GenBank/DDBJ whole genome shotgun (WGS) entry which is preliminary data.</text>
</comment>
<feature type="non-terminal residue" evidence="1">
    <location>
        <position position="97"/>
    </location>
</feature>
<sequence length="97" mass="10704">MGLINAGSVLAMIQNYRLVWMSGRFSGGKTSLAFEVARNFGDMGYRIITNTKSVWADRPEECLLDKDGHLKAVVILDEGGTEFKTNNQVEQISAYSA</sequence>
<organism evidence="1">
    <name type="scientific">marine sediment metagenome</name>
    <dbReference type="NCBI Taxonomy" id="412755"/>
    <lineage>
        <taxon>unclassified sequences</taxon>
        <taxon>metagenomes</taxon>
        <taxon>ecological metagenomes</taxon>
    </lineage>
</organism>
<dbReference type="EMBL" id="BARS01025698">
    <property type="protein sequence ID" value="GAG07120.1"/>
    <property type="molecule type" value="Genomic_DNA"/>
</dbReference>
<protein>
    <recommendedName>
        <fullName evidence="2">Zona occludens toxin N-terminal domain-containing protein</fullName>
    </recommendedName>
</protein>
<proteinExistence type="predicted"/>
<gene>
    <name evidence="1" type="ORF">S01H1_40573</name>
</gene>
<accession>X0UN83</accession>
<dbReference type="AlphaFoldDB" id="X0UN83"/>
<evidence type="ECO:0008006" key="2">
    <source>
        <dbReference type="Google" id="ProtNLM"/>
    </source>
</evidence>
<evidence type="ECO:0000313" key="1">
    <source>
        <dbReference type="EMBL" id="GAG07120.1"/>
    </source>
</evidence>